<evidence type="ECO:0000313" key="3">
    <source>
        <dbReference type="Proteomes" id="UP000308549"/>
    </source>
</evidence>
<accession>A0A4U0TK06</accession>
<feature type="region of interest" description="Disordered" evidence="1">
    <location>
        <begin position="46"/>
        <end position="117"/>
    </location>
</feature>
<protein>
    <submittedName>
        <fullName evidence="2">Uncharacterized protein</fullName>
    </submittedName>
</protein>
<sequence>MNGFYHQNGPQTNINLPPIRAIFDENLLSRGPSPDYIQTTSLAYRCSSPGSEAASPATESGSSGTYTPTSSVHGFASKVPTTAAHSSRKRSASTPPETDSENDGAMTKKAGKERKTREKHACYIHNLEDLMQIFAGISDGQQQSPGNSNVAGLDMTKDFIFEASGSLLAYFLQHHYETALKHNRVQQWQQEMSDVVHAGQRADNPLAGTWLWTSRPTSEGGNEDKECARKGGKGADNKGCQVHGTRRSSNWRDCRKERRRQNFLRNRERFVEHTQVLARAGRN</sequence>
<comment type="caution">
    <text evidence="2">The sequence shown here is derived from an EMBL/GenBank/DDBJ whole genome shotgun (WGS) entry which is preliminary data.</text>
</comment>
<organism evidence="2 3">
    <name type="scientific">Salinomyces thailandicus</name>
    <dbReference type="NCBI Taxonomy" id="706561"/>
    <lineage>
        <taxon>Eukaryota</taxon>
        <taxon>Fungi</taxon>
        <taxon>Dikarya</taxon>
        <taxon>Ascomycota</taxon>
        <taxon>Pezizomycotina</taxon>
        <taxon>Dothideomycetes</taxon>
        <taxon>Dothideomycetidae</taxon>
        <taxon>Mycosphaerellales</taxon>
        <taxon>Teratosphaeriaceae</taxon>
        <taxon>Salinomyces</taxon>
    </lineage>
</organism>
<proteinExistence type="predicted"/>
<feature type="region of interest" description="Disordered" evidence="1">
    <location>
        <begin position="213"/>
        <end position="253"/>
    </location>
</feature>
<keyword evidence="3" id="KW-1185">Reference proteome</keyword>
<dbReference type="OrthoDB" id="3905154at2759"/>
<dbReference type="AlphaFoldDB" id="A0A4U0TK06"/>
<evidence type="ECO:0000256" key="1">
    <source>
        <dbReference type="SAM" id="MobiDB-lite"/>
    </source>
</evidence>
<feature type="compositionally biased region" description="Low complexity" evidence="1">
    <location>
        <begin position="58"/>
        <end position="71"/>
    </location>
</feature>
<name>A0A4U0TK06_9PEZI</name>
<evidence type="ECO:0000313" key="2">
    <source>
        <dbReference type="EMBL" id="TKA22191.1"/>
    </source>
</evidence>
<dbReference type="Proteomes" id="UP000308549">
    <property type="component" value="Unassembled WGS sequence"/>
</dbReference>
<gene>
    <name evidence="2" type="ORF">B0A50_08357</name>
</gene>
<reference evidence="2 3" key="1">
    <citation type="submission" date="2017-03" db="EMBL/GenBank/DDBJ databases">
        <title>Genomes of endolithic fungi from Antarctica.</title>
        <authorList>
            <person name="Coleine C."/>
            <person name="Masonjones S."/>
            <person name="Stajich J.E."/>
        </authorList>
    </citation>
    <scope>NUCLEOTIDE SEQUENCE [LARGE SCALE GENOMIC DNA]</scope>
    <source>
        <strain evidence="2 3">CCFEE 6315</strain>
    </source>
</reference>
<feature type="compositionally biased region" description="Basic and acidic residues" evidence="1">
    <location>
        <begin position="222"/>
        <end position="236"/>
    </location>
</feature>
<dbReference type="EMBL" id="NAJL01000082">
    <property type="protein sequence ID" value="TKA22191.1"/>
    <property type="molecule type" value="Genomic_DNA"/>
</dbReference>